<evidence type="ECO:0000313" key="2">
    <source>
        <dbReference type="EMBL" id="MCO6049070.1"/>
    </source>
</evidence>
<comment type="caution">
    <text evidence="2">The sequence shown here is derived from an EMBL/GenBank/DDBJ whole genome shotgun (WGS) entry which is preliminary data.</text>
</comment>
<dbReference type="Pfam" id="PF00903">
    <property type="entry name" value="Glyoxalase"/>
    <property type="match status" value="1"/>
</dbReference>
<keyword evidence="3" id="KW-1185">Reference proteome</keyword>
<evidence type="ECO:0000313" key="3">
    <source>
        <dbReference type="Proteomes" id="UP001205906"/>
    </source>
</evidence>
<name>A0ABT1C4D4_9HYPH</name>
<evidence type="ECO:0000259" key="1">
    <source>
        <dbReference type="PROSITE" id="PS51819"/>
    </source>
</evidence>
<accession>A0ABT1C4D4</accession>
<dbReference type="EMBL" id="JAMXQS010000002">
    <property type="protein sequence ID" value="MCO6049070.1"/>
    <property type="molecule type" value="Genomic_DNA"/>
</dbReference>
<gene>
    <name evidence="2" type="ORF">NGM99_04625</name>
</gene>
<dbReference type="RefSeq" id="WP_252816448.1">
    <property type="nucleotide sequence ID" value="NZ_JAMXQS010000002.1"/>
</dbReference>
<dbReference type="InterPro" id="IPR004360">
    <property type="entry name" value="Glyas_Fos-R_dOase_dom"/>
</dbReference>
<dbReference type="PANTHER" id="PTHR34109">
    <property type="entry name" value="BNAUNNG04460D PROTEIN-RELATED"/>
    <property type="match status" value="1"/>
</dbReference>
<dbReference type="Proteomes" id="UP001205906">
    <property type="component" value="Unassembled WGS sequence"/>
</dbReference>
<dbReference type="SUPFAM" id="SSF54593">
    <property type="entry name" value="Glyoxalase/Bleomycin resistance protein/Dihydroxybiphenyl dioxygenase"/>
    <property type="match status" value="1"/>
</dbReference>
<dbReference type="PANTHER" id="PTHR34109:SF1">
    <property type="entry name" value="VOC DOMAIN-CONTAINING PROTEIN"/>
    <property type="match status" value="1"/>
</dbReference>
<dbReference type="PROSITE" id="PS51819">
    <property type="entry name" value="VOC"/>
    <property type="match status" value="1"/>
</dbReference>
<proteinExistence type="predicted"/>
<dbReference type="CDD" id="cd07246">
    <property type="entry name" value="VOC_like"/>
    <property type="match status" value="1"/>
</dbReference>
<dbReference type="Gene3D" id="3.10.180.10">
    <property type="entry name" value="2,3-Dihydroxybiphenyl 1,2-Dioxygenase, domain 1"/>
    <property type="match status" value="1"/>
</dbReference>
<organism evidence="2 3">
    <name type="scientific">Mesorhizobium liriopis</name>
    <dbReference type="NCBI Taxonomy" id="2953882"/>
    <lineage>
        <taxon>Bacteria</taxon>
        <taxon>Pseudomonadati</taxon>
        <taxon>Pseudomonadota</taxon>
        <taxon>Alphaproteobacteria</taxon>
        <taxon>Hyphomicrobiales</taxon>
        <taxon>Phyllobacteriaceae</taxon>
        <taxon>Mesorhizobium</taxon>
    </lineage>
</organism>
<protein>
    <submittedName>
        <fullName evidence="2">VOC family protein</fullName>
    </submittedName>
</protein>
<feature type="domain" description="VOC" evidence="1">
    <location>
        <begin position="17"/>
        <end position="140"/>
    </location>
</feature>
<reference evidence="2 3" key="1">
    <citation type="submission" date="2022-06" db="EMBL/GenBank/DDBJ databases">
        <title>Mesorhizobium sp. strain RP14 Genome sequencing and assembly.</title>
        <authorList>
            <person name="Kim I."/>
        </authorList>
    </citation>
    <scope>NUCLEOTIDE SEQUENCE [LARGE SCALE GENOMIC DNA]</scope>
    <source>
        <strain evidence="3">RP14(2022)</strain>
    </source>
</reference>
<sequence>MADSSETIDKAATAQPLKGGVVPYLMLDGADKAIAFYSKAFGAVPVGTVARMDDGRVMNARVDINGSSVMLMDPMPEHGYPATTHDGFNLHLHVDDADRWFGRAVEAGCTAEMPVELQFWGDRYGMVRDPFGVKWGIGSTPAA</sequence>
<dbReference type="InterPro" id="IPR037523">
    <property type="entry name" value="VOC_core"/>
</dbReference>
<dbReference type="InterPro" id="IPR029068">
    <property type="entry name" value="Glyas_Bleomycin-R_OHBP_Dase"/>
</dbReference>